<protein>
    <recommendedName>
        <fullName evidence="3">DnaA N-terminal domain-containing protein</fullName>
    </recommendedName>
</protein>
<name>A0A6P0CD76_9RHOB</name>
<sequence length="225" mass="24646">MLQKKVAGPGAAARKYDLITALGAHALSLGKHDQRLVLRLITLMTARYNWARDELSIGQREIARLWSCNERTVKRDIAKLRAMGWLVIKRQGARGRVTTYGFDTGAMLDATKGIWPEVGPDFALRLEGVPAETVVPFPVQGTVAAPEIDDATEWALARAVLYAEDAGRFGAWLQALTRTGRAGGRLTLRAPSRFHAAYVQTHLEGVLLRACQSVDGEVNAIEITD</sequence>
<organism evidence="1 2">
    <name type="scientific">Sulfitobacter sediminilitoris</name>
    <dbReference type="NCBI Taxonomy" id="2698830"/>
    <lineage>
        <taxon>Bacteria</taxon>
        <taxon>Pseudomonadati</taxon>
        <taxon>Pseudomonadota</taxon>
        <taxon>Alphaproteobacteria</taxon>
        <taxon>Rhodobacterales</taxon>
        <taxon>Roseobacteraceae</taxon>
        <taxon>Sulfitobacter</taxon>
    </lineage>
</organism>
<evidence type="ECO:0000313" key="2">
    <source>
        <dbReference type="Proteomes" id="UP000468591"/>
    </source>
</evidence>
<dbReference type="Proteomes" id="UP000468591">
    <property type="component" value="Unassembled WGS sequence"/>
</dbReference>
<keyword evidence="2" id="KW-1185">Reference proteome</keyword>
<evidence type="ECO:0000313" key="1">
    <source>
        <dbReference type="EMBL" id="NEK24149.1"/>
    </source>
</evidence>
<dbReference type="AlphaFoldDB" id="A0A6P0CD76"/>
<dbReference type="RefSeq" id="WP_164355069.1">
    <property type="nucleotide sequence ID" value="NZ_JAABNT010000012.1"/>
</dbReference>
<dbReference type="SUPFAM" id="SSF46785">
    <property type="entry name" value="Winged helix' DNA-binding domain"/>
    <property type="match status" value="1"/>
</dbReference>
<gene>
    <name evidence="1" type="ORF">GV827_17310</name>
</gene>
<dbReference type="EMBL" id="JAABNT010000012">
    <property type="protein sequence ID" value="NEK24149.1"/>
    <property type="molecule type" value="Genomic_DNA"/>
</dbReference>
<comment type="caution">
    <text evidence="1">The sequence shown here is derived from an EMBL/GenBank/DDBJ whole genome shotgun (WGS) entry which is preliminary data.</text>
</comment>
<dbReference type="InterPro" id="IPR036390">
    <property type="entry name" value="WH_DNA-bd_sf"/>
</dbReference>
<accession>A0A6P0CD76</accession>
<evidence type="ECO:0008006" key="3">
    <source>
        <dbReference type="Google" id="ProtNLM"/>
    </source>
</evidence>
<proteinExistence type="predicted"/>
<reference evidence="1 2" key="1">
    <citation type="submission" date="2020-01" db="EMBL/GenBank/DDBJ databases">
        <title>Sulfitobacter sediminilitoris sp. nov., isolated from a tidal flat.</title>
        <authorList>
            <person name="Park S."/>
            <person name="Yoon J.-H."/>
        </authorList>
    </citation>
    <scope>NUCLEOTIDE SEQUENCE [LARGE SCALE GENOMIC DNA]</scope>
    <source>
        <strain evidence="1 2">JBTF-M27</strain>
    </source>
</reference>